<dbReference type="PROSITE" id="PS51186">
    <property type="entry name" value="GNAT"/>
    <property type="match status" value="1"/>
</dbReference>
<dbReference type="AlphaFoldDB" id="A0A0C1JI63"/>
<dbReference type="Proteomes" id="UP000031465">
    <property type="component" value="Unassembled WGS sequence"/>
</dbReference>
<dbReference type="Pfam" id="PF00583">
    <property type="entry name" value="Acetyltransf_1"/>
    <property type="match status" value="1"/>
</dbReference>
<accession>A0A0C1JI63</accession>
<sequence length="309" mass="36356">MDIVQRSLKKVIMIHSFSIKKIPFSSIPSSLIDPATLPFFNQFSAQEGYLVACAAFIENEMIGCAVAQVFFINQTAQLYSLFVKEEFRKQGLGLALFQFLENDLKQENKIYAFGFEYEKNDLFTPAIEKILSYQQWLPPKLYLVRCHFDAYTFDPPWIHLPTRLPSTFKLFSWQELTLKEKEYIQYKAEQGQFLPSLSPFKEEEHVHLGTSVGLRYLDTIIGWCITHSDNLNTIRYNTLYIDHAFLHSGYGIQILNESIRRHKRLPIPQAIFEANIEEIDRSWLRFIKKRLIPLSYRVERLKWAFNSYV</sequence>
<dbReference type="InterPro" id="IPR016181">
    <property type="entry name" value="Acyl_CoA_acyltransferase"/>
</dbReference>
<dbReference type="CDD" id="cd04301">
    <property type="entry name" value="NAT_SF"/>
    <property type="match status" value="1"/>
</dbReference>
<name>A0A0C1JI63_9BACT</name>
<dbReference type="GO" id="GO:0016747">
    <property type="term" value="F:acyltransferase activity, transferring groups other than amino-acyl groups"/>
    <property type="evidence" value="ECO:0007669"/>
    <property type="project" value="InterPro"/>
</dbReference>
<evidence type="ECO:0000313" key="2">
    <source>
        <dbReference type="EMBL" id="KIC71080.1"/>
    </source>
</evidence>
<protein>
    <recommendedName>
        <fullName evidence="1">N-acetyltransferase domain-containing protein</fullName>
    </recommendedName>
</protein>
<reference evidence="2 3" key="1">
    <citation type="journal article" date="2014" name="Mol. Biol. Evol.">
        <title>Massive expansion of Ubiquitination-related gene families within the Chlamydiae.</title>
        <authorList>
            <person name="Domman D."/>
            <person name="Collingro A."/>
            <person name="Lagkouvardos I."/>
            <person name="Gehre L."/>
            <person name="Weinmaier T."/>
            <person name="Rattei T."/>
            <person name="Subtil A."/>
            <person name="Horn M."/>
        </authorList>
    </citation>
    <scope>NUCLEOTIDE SEQUENCE [LARGE SCALE GENOMIC DNA]</scope>
    <source>
        <strain evidence="2 3">EI2</strain>
    </source>
</reference>
<dbReference type="PATRIC" id="fig|362787.3.peg.1681"/>
<evidence type="ECO:0000259" key="1">
    <source>
        <dbReference type="PROSITE" id="PS51186"/>
    </source>
</evidence>
<evidence type="ECO:0000313" key="3">
    <source>
        <dbReference type="Proteomes" id="UP000031465"/>
    </source>
</evidence>
<dbReference type="SUPFAM" id="SSF55729">
    <property type="entry name" value="Acyl-CoA N-acyltransferases (Nat)"/>
    <property type="match status" value="1"/>
</dbReference>
<feature type="domain" description="N-acetyltransferase" evidence="1">
    <location>
        <begin position="12"/>
        <end position="169"/>
    </location>
</feature>
<gene>
    <name evidence="2" type="ORF">DB44_ER00090</name>
</gene>
<dbReference type="EMBL" id="JSAN01000115">
    <property type="protein sequence ID" value="KIC71080.1"/>
    <property type="molecule type" value="Genomic_DNA"/>
</dbReference>
<comment type="caution">
    <text evidence="2">The sequence shown here is derived from an EMBL/GenBank/DDBJ whole genome shotgun (WGS) entry which is preliminary data.</text>
</comment>
<dbReference type="Gene3D" id="3.40.630.30">
    <property type="match status" value="1"/>
</dbReference>
<proteinExistence type="predicted"/>
<organism evidence="2 3">
    <name type="scientific">Candidatus Protochlamydia amoebophila</name>
    <dbReference type="NCBI Taxonomy" id="362787"/>
    <lineage>
        <taxon>Bacteria</taxon>
        <taxon>Pseudomonadati</taxon>
        <taxon>Chlamydiota</taxon>
        <taxon>Chlamydiia</taxon>
        <taxon>Parachlamydiales</taxon>
        <taxon>Parachlamydiaceae</taxon>
        <taxon>Candidatus Protochlamydia</taxon>
    </lineage>
</organism>
<dbReference type="InterPro" id="IPR000182">
    <property type="entry name" value="GNAT_dom"/>
</dbReference>